<dbReference type="InterPro" id="IPR002034">
    <property type="entry name" value="AIPM/Hcit_synth_CS"/>
</dbReference>
<evidence type="ECO:0000313" key="11">
    <source>
        <dbReference type="EMBL" id="GGI76068.1"/>
    </source>
</evidence>
<keyword evidence="8" id="KW-1133">Transmembrane helix</keyword>
<keyword evidence="8" id="KW-0472">Membrane</keyword>
<reference evidence="11" key="2">
    <citation type="submission" date="2020-09" db="EMBL/GenBank/DDBJ databases">
        <authorList>
            <person name="Sun Q."/>
            <person name="Ohkuma M."/>
        </authorList>
    </citation>
    <scope>NUCLEOTIDE SEQUENCE</scope>
    <source>
        <strain evidence="11">JCM 11219</strain>
    </source>
</reference>
<evidence type="ECO:0000256" key="8">
    <source>
        <dbReference type="SAM" id="Phobius"/>
    </source>
</evidence>
<dbReference type="Gene3D" id="3.20.20.70">
    <property type="entry name" value="Aldolase class I"/>
    <property type="match status" value="1"/>
</dbReference>
<dbReference type="GO" id="GO:0043714">
    <property type="term" value="F:(R)-citramalate synthase activity"/>
    <property type="evidence" value="ECO:0007669"/>
    <property type="project" value="UniProtKB-UniRule"/>
</dbReference>
<dbReference type="OrthoDB" id="6555at2157"/>
<dbReference type="Pfam" id="PF22617">
    <property type="entry name" value="HCS_D2"/>
    <property type="match status" value="1"/>
</dbReference>
<dbReference type="InterPro" id="IPR013709">
    <property type="entry name" value="2-isopropylmalate_synth_dimer"/>
</dbReference>
<evidence type="ECO:0000313" key="10">
    <source>
        <dbReference type="EMBL" id="BDR92510.1"/>
    </source>
</evidence>
<keyword evidence="8" id="KW-0812">Transmembrane</keyword>
<evidence type="ECO:0000256" key="2">
    <source>
        <dbReference type="ARBA" id="ARBA00006154"/>
    </source>
</evidence>
<feature type="transmembrane region" description="Helical" evidence="8">
    <location>
        <begin position="470"/>
        <end position="492"/>
    </location>
</feature>
<dbReference type="Gene3D" id="3.30.160.270">
    <property type="match status" value="1"/>
</dbReference>
<feature type="domain" description="Pyruvate carboxyltransferase" evidence="9">
    <location>
        <begin position="1"/>
        <end position="254"/>
    </location>
</feature>
<evidence type="ECO:0000256" key="4">
    <source>
        <dbReference type="ARBA" id="ARBA00022624"/>
    </source>
</evidence>
<evidence type="ECO:0000256" key="3">
    <source>
        <dbReference type="ARBA" id="ARBA00022605"/>
    </source>
</evidence>
<dbReference type="InterPro" id="IPR054691">
    <property type="entry name" value="LeuA/HCS_post-cat"/>
</dbReference>
<dbReference type="InterPro" id="IPR013785">
    <property type="entry name" value="Aldolase_TIM"/>
</dbReference>
<dbReference type="UniPathway" id="UPA00047">
    <property type="reaction ID" value="UER00066"/>
</dbReference>
<dbReference type="PROSITE" id="PS00816">
    <property type="entry name" value="AIPM_HOMOCIT_SYNTH_2"/>
    <property type="match status" value="1"/>
</dbReference>
<evidence type="ECO:0000313" key="12">
    <source>
        <dbReference type="Proteomes" id="UP000657075"/>
    </source>
</evidence>
<evidence type="ECO:0000256" key="6">
    <source>
        <dbReference type="ARBA" id="ARBA00023304"/>
    </source>
</evidence>
<reference evidence="13" key="3">
    <citation type="submission" date="2022-09" db="EMBL/GenBank/DDBJ databases">
        <title>Complete genome sequence of Vulcanisaeta souniana.</title>
        <authorList>
            <person name="Kato S."/>
            <person name="Itoh T."/>
            <person name="Ohkuma M."/>
        </authorList>
    </citation>
    <scope>NUCLEOTIDE SEQUENCE [LARGE SCALE GENOMIC DNA]</scope>
    <source>
        <strain evidence="13">JCM 11219</strain>
    </source>
</reference>
<dbReference type="EC" id="2.3.3.21" evidence="7"/>
<evidence type="ECO:0000259" key="9">
    <source>
        <dbReference type="PROSITE" id="PS50991"/>
    </source>
</evidence>
<dbReference type="SUPFAM" id="SSF51569">
    <property type="entry name" value="Aldolase"/>
    <property type="match status" value="1"/>
</dbReference>
<dbReference type="Proteomes" id="UP001060771">
    <property type="component" value="Chromosome"/>
</dbReference>
<proteinExistence type="inferred from homology"/>
<comment type="similarity">
    <text evidence="2">Belongs to the alpha-IPM synthase/homocitrate synthase family.</text>
</comment>
<dbReference type="Pfam" id="PF00682">
    <property type="entry name" value="HMGL-like"/>
    <property type="match status" value="1"/>
</dbReference>
<dbReference type="InterPro" id="IPR005675">
    <property type="entry name" value="Citramal_synthase"/>
</dbReference>
<protein>
    <recommendedName>
        <fullName evidence="7">Citramalate synthase</fullName>
        <ecNumber evidence="7">2.3.3.21</ecNumber>
    </recommendedName>
</protein>
<gene>
    <name evidence="11" type="ORF">GCM10007112_11120</name>
    <name evidence="10" type="ORF">Vsou_16030</name>
</gene>
<organism evidence="11 12">
    <name type="scientific">Vulcanisaeta souniana JCM 11219</name>
    <dbReference type="NCBI Taxonomy" id="1293586"/>
    <lineage>
        <taxon>Archaea</taxon>
        <taxon>Thermoproteota</taxon>
        <taxon>Thermoprotei</taxon>
        <taxon>Thermoproteales</taxon>
        <taxon>Thermoproteaceae</taxon>
        <taxon>Vulcanisaeta</taxon>
    </lineage>
</organism>
<dbReference type="EMBL" id="BMNM01000003">
    <property type="protein sequence ID" value="GGI76068.1"/>
    <property type="molecule type" value="Genomic_DNA"/>
</dbReference>
<dbReference type="PROSITE" id="PS50991">
    <property type="entry name" value="PYR_CT"/>
    <property type="match status" value="1"/>
</dbReference>
<dbReference type="Proteomes" id="UP000657075">
    <property type="component" value="Unassembled WGS sequence"/>
</dbReference>
<dbReference type="InterPro" id="IPR036230">
    <property type="entry name" value="LeuA_allosteric_dom_sf"/>
</dbReference>
<accession>A0A830E2E8</accession>
<dbReference type="SMART" id="SM00917">
    <property type="entry name" value="LeuA_dimer"/>
    <property type="match status" value="1"/>
</dbReference>
<keyword evidence="6" id="KW-0100">Branched-chain amino acid biosynthesis</keyword>
<dbReference type="GO" id="GO:0003852">
    <property type="term" value="F:2-isopropylmalate synthase activity"/>
    <property type="evidence" value="ECO:0007669"/>
    <property type="project" value="InterPro"/>
</dbReference>
<comment type="pathway">
    <text evidence="1">Amino-acid biosynthesis; L-isoleucine biosynthesis; 2-oxobutanoate from pyruvate: step 1/3.</text>
</comment>
<dbReference type="PANTHER" id="PTHR43538">
    <property type="entry name" value="ALPHA-IPM SYNTHASE/HOMOCITRATE SYNTHASE"/>
    <property type="match status" value="1"/>
</dbReference>
<dbReference type="AlphaFoldDB" id="A0A830E2E8"/>
<name>A0A830E2E8_9CREN</name>
<dbReference type="EMBL" id="AP026830">
    <property type="protein sequence ID" value="BDR92510.1"/>
    <property type="molecule type" value="Genomic_DNA"/>
</dbReference>
<keyword evidence="13" id="KW-1185">Reference proteome</keyword>
<keyword evidence="5" id="KW-0808">Transferase</keyword>
<evidence type="ECO:0000313" key="13">
    <source>
        <dbReference type="Proteomes" id="UP001060771"/>
    </source>
</evidence>
<reference evidence="10" key="4">
    <citation type="journal article" date="2023" name="Microbiol. Resour. Announc.">
        <title>Complete Genome Sequence of Vulcanisaeta souniana Strain IC-059, a Hyperthermophilic Archaeon Isolated from Hot Spring Water in Japan.</title>
        <authorList>
            <person name="Kato S."/>
            <person name="Itoh T."/>
            <person name="Wu L."/>
            <person name="Ma J."/>
            <person name="Ohkuma M."/>
        </authorList>
    </citation>
    <scope>NUCLEOTIDE SEQUENCE</scope>
    <source>
        <strain evidence="10">JCM 11219</strain>
    </source>
</reference>
<reference evidence="11" key="1">
    <citation type="journal article" date="2014" name="Int. J. Syst. Evol. Microbiol.">
        <title>Complete genome sequence of Corynebacterium casei LMG S-19264T (=DSM 44701T), isolated from a smear-ripened cheese.</title>
        <authorList>
            <consortium name="US DOE Joint Genome Institute (JGI-PGF)"/>
            <person name="Walter F."/>
            <person name="Albersmeier A."/>
            <person name="Kalinowski J."/>
            <person name="Ruckert C."/>
        </authorList>
    </citation>
    <scope>NUCLEOTIDE SEQUENCE</scope>
    <source>
        <strain evidence="11">JCM 11219</strain>
    </source>
</reference>
<evidence type="ECO:0000256" key="7">
    <source>
        <dbReference type="NCBIfam" id="TIGR00977"/>
    </source>
</evidence>
<dbReference type="NCBIfam" id="TIGR00977">
    <property type="entry name" value="citramal_synth"/>
    <property type="match status" value="1"/>
</dbReference>
<keyword evidence="4" id="KW-0412">Isoleucine biosynthesis</keyword>
<evidence type="ECO:0000256" key="5">
    <source>
        <dbReference type="ARBA" id="ARBA00022679"/>
    </source>
</evidence>
<dbReference type="GO" id="GO:0009098">
    <property type="term" value="P:L-leucine biosynthetic process"/>
    <property type="evidence" value="ECO:0007669"/>
    <property type="project" value="InterPro"/>
</dbReference>
<dbReference type="Gene3D" id="1.10.238.260">
    <property type="match status" value="1"/>
</dbReference>
<dbReference type="InterPro" id="IPR000891">
    <property type="entry name" value="PYR_CT"/>
</dbReference>
<dbReference type="Pfam" id="PF08502">
    <property type="entry name" value="LeuA_dimer"/>
    <property type="match status" value="1"/>
</dbReference>
<dbReference type="PANTHER" id="PTHR43538:SF1">
    <property type="entry name" value="(R)-CITRAMALATE SYNTHASE"/>
    <property type="match status" value="1"/>
</dbReference>
<dbReference type="GO" id="GO:0009097">
    <property type="term" value="P:isoleucine biosynthetic process"/>
    <property type="evidence" value="ECO:0007669"/>
    <property type="project" value="UniProtKB-UniRule"/>
</dbReference>
<sequence length="501" mass="55202">MTGISFTLNDKVRIALMLDDLGINYIEGGWPGSNPKDAEFFREMKNHPLSNAKLAAFGMTKRKGVNAKDDVNLNAILDSDVGVAVLVGKSWILHVREVLKVSPEDNLDMIYDSIRYLRDHGLTVIFDAEHFYQGFKEDPDYTLRIARTAEEAGASAVVLADTNGAMLPHEIYEITTKVVKEMKTMVGVHMHNDSGCAVANTVMGVLAGARHVQGTINGLGERTGNADLIQVIPNLVLKLGLKALRSLDDLKKLRAVSRFVYEAAGLSPNPYQPYVGDYAFSHKAGLHADGVSKVTRAYEHVDPELVGNSRRFVVSELAGSSNILMYLRDLGFNVTKDDPRLRHALERIKELENEGYSFDLAPASAVLIVLREIGVFRDELRIDYWKVVSDDDMHVAMVKVNGELGVAEGVGPVHAIDRALRSVASRLFPELNGVILTDYRVILPGEVKNTESVVRVLMEFSDGKTRWRTVGVSTSIIAASVAALLDGLNYILMINHYKGSR</sequence>
<keyword evidence="3" id="KW-0028">Amino-acid biosynthesis</keyword>
<dbReference type="SUPFAM" id="SSF110921">
    <property type="entry name" value="2-isopropylmalate synthase LeuA, allosteric (dimerisation) domain"/>
    <property type="match status" value="1"/>
</dbReference>
<dbReference type="CDD" id="cd07941">
    <property type="entry name" value="DRE_TIM_LeuA3"/>
    <property type="match status" value="1"/>
</dbReference>
<evidence type="ECO:0000256" key="1">
    <source>
        <dbReference type="ARBA" id="ARBA00004743"/>
    </source>
</evidence>